<evidence type="ECO:0000256" key="1">
    <source>
        <dbReference type="ARBA" id="ARBA00022771"/>
    </source>
</evidence>
<proteinExistence type="predicted"/>
<dbReference type="AlphaFoldDB" id="A0A9X0CTR5"/>
<evidence type="ECO:0000313" key="3">
    <source>
        <dbReference type="Proteomes" id="UP001163046"/>
    </source>
</evidence>
<organism evidence="2 3">
    <name type="scientific">Desmophyllum pertusum</name>
    <dbReference type="NCBI Taxonomy" id="174260"/>
    <lineage>
        <taxon>Eukaryota</taxon>
        <taxon>Metazoa</taxon>
        <taxon>Cnidaria</taxon>
        <taxon>Anthozoa</taxon>
        <taxon>Hexacorallia</taxon>
        <taxon>Scleractinia</taxon>
        <taxon>Caryophylliina</taxon>
        <taxon>Caryophylliidae</taxon>
        <taxon>Desmophyllum</taxon>
    </lineage>
</organism>
<sequence length="204" mass="23163">MPVSDSLEAIAMRQEAKRFESVCPNIQSLYDLLERIDSVPLKRKIRELVNRIEESFLNSPEFTTLRVDSSSELRLGIVGSSVFWQVRLIAQISDRNETGPPDVQFTQWVEAVVFVFSLDDELSFSVLSGYHAKMAQYRKYISDIPVVLVAITDGVTSVDQTGIVSTHRIRKLITDLKQCVYMEASALTGDNVDRVDKARRYLQD</sequence>
<dbReference type="OrthoDB" id="6136903at2759"/>
<dbReference type="PROSITE" id="PS51421">
    <property type="entry name" value="RAS"/>
    <property type="match status" value="1"/>
</dbReference>
<gene>
    <name evidence="2" type="primary">AGAP3_1</name>
    <name evidence="2" type="ORF">OS493_002048</name>
</gene>
<dbReference type="Gene3D" id="3.40.50.300">
    <property type="entry name" value="P-loop containing nucleotide triphosphate hydrolases"/>
    <property type="match status" value="1"/>
</dbReference>
<dbReference type="Proteomes" id="UP001163046">
    <property type="component" value="Unassembled WGS sequence"/>
</dbReference>
<dbReference type="PANTHER" id="PTHR45819:SF5">
    <property type="entry name" value="CENTAURIN-GAMMA-1A"/>
    <property type="match status" value="1"/>
</dbReference>
<evidence type="ECO:0000313" key="2">
    <source>
        <dbReference type="EMBL" id="KAJ7375300.1"/>
    </source>
</evidence>
<keyword evidence="3" id="KW-1185">Reference proteome</keyword>
<dbReference type="GO" id="GO:0005096">
    <property type="term" value="F:GTPase activator activity"/>
    <property type="evidence" value="ECO:0007669"/>
    <property type="project" value="TreeGrafter"/>
</dbReference>
<keyword evidence="1" id="KW-0862">Zinc</keyword>
<dbReference type="InterPro" id="IPR001806">
    <property type="entry name" value="Small_GTPase"/>
</dbReference>
<accession>A0A9X0CTR5</accession>
<dbReference type="SUPFAM" id="SSF52540">
    <property type="entry name" value="P-loop containing nucleoside triphosphate hydrolases"/>
    <property type="match status" value="1"/>
</dbReference>
<protein>
    <submittedName>
        <fullName evidence="2">Arf-GAP with GTPase, ANK repeat and PH domain-containing protein 3</fullName>
    </submittedName>
</protein>
<dbReference type="PANTHER" id="PTHR45819">
    <property type="entry name" value="CENTAURIN-GAMMA-1A"/>
    <property type="match status" value="1"/>
</dbReference>
<keyword evidence="1" id="KW-0479">Metal-binding</keyword>
<dbReference type="InterPro" id="IPR051282">
    <property type="entry name" value="Arf-GAP_GTPase_ANK_PH"/>
</dbReference>
<dbReference type="GO" id="GO:0005525">
    <property type="term" value="F:GTP binding"/>
    <property type="evidence" value="ECO:0007669"/>
    <property type="project" value="InterPro"/>
</dbReference>
<reference evidence="2" key="1">
    <citation type="submission" date="2023-01" db="EMBL/GenBank/DDBJ databases">
        <title>Genome assembly of the deep-sea coral Lophelia pertusa.</title>
        <authorList>
            <person name="Herrera S."/>
            <person name="Cordes E."/>
        </authorList>
    </citation>
    <scope>NUCLEOTIDE SEQUENCE</scope>
    <source>
        <strain evidence="2">USNM1676648</strain>
        <tissue evidence="2">Polyp</tissue>
    </source>
</reference>
<dbReference type="GO" id="GO:0008270">
    <property type="term" value="F:zinc ion binding"/>
    <property type="evidence" value="ECO:0007669"/>
    <property type="project" value="UniProtKB-KW"/>
</dbReference>
<dbReference type="InterPro" id="IPR027417">
    <property type="entry name" value="P-loop_NTPase"/>
</dbReference>
<dbReference type="Pfam" id="PF00071">
    <property type="entry name" value="Ras"/>
    <property type="match status" value="1"/>
</dbReference>
<keyword evidence="1" id="KW-0863">Zinc-finger</keyword>
<comment type="caution">
    <text evidence="2">The sequence shown here is derived from an EMBL/GenBank/DDBJ whole genome shotgun (WGS) entry which is preliminary data.</text>
</comment>
<dbReference type="GO" id="GO:0003924">
    <property type="term" value="F:GTPase activity"/>
    <property type="evidence" value="ECO:0007669"/>
    <property type="project" value="InterPro"/>
</dbReference>
<dbReference type="EMBL" id="MU826826">
    <property type="protein sequence ID" value="KAJ7375300.1"/>
    <property type="molecule type" value="Genomic_DNA"/>
</dbReference>
<name>A0A9X0CTR5_9CNID</name>